<feature type="coiled-coil region" evidence="1">
    <location>
        <begin position="1"/>
        <end position="35"/>
    </location>
</feature>
<evidence type="ECO:0000313" key="3">
    <source>
        <dbReference type="Proteomes" id="UP001145742"/>
    </source>
</evidence>
<proteinExistence type="predicted"/>
<organism evidence="2 3">
    <name type="scientific">Willisornis vidua</name>
    <name type="common">Xingu scale-backed antbird</name>
    <dbReference type="NCBI Taxonomy" id="1566151"/>
    <lineage>
        <taxon>Eukaryota</taxon>
        <taxon>Metazoa</taxon>
        <taxon>Chordata</taxon>
        <taxon>Craniata</taxon>
        <taxon>Vertebrata</taxon>
        <taxon>Euteleostomi</taxon>
        <taxon>Archelosauria</taxon>
        <taxon>Archosauria</taxon>
        <taxon>Dinosauria</taxon>
        <taxon>Saurischia</taxon>
        <taxon>Theropoda</taxon>
        <taxon>Coelurosauria</taxon>
        <taxon>Aves</taxon>
        <taxon>Neognathae</taxon>
        <taxon>Neoaves</taxon>
        <taxon>Telluraves</taxon>
        <taxon>Australaves</taxon>
        <taxon>Passeriformes</taxon>
        <taxon>Thamnophilidae</taxon>
        <taxon>Willisornis</taxon>
    </lineage>
</organism>
<keyword evidence="3" id="KW-1185">Reference proteome</keyword>
<keyword evidence="1" id="KW-0175">Coiled coil</keyword>
<comment type="caution">
    <text evidence="2">The sequence shown here is derived from an EMBL/GenBank/DDBJ whole genome shotgun (WGS) entry which is preliminary data.</text>
</comment>
<reference evidence="2" key="1">
    <citation type="submission" date="2019-10" db="EMBL/GenBank/DDBJ databases">
        <authorList>
            <person name="Soares A.E.R."/>
            <person name="Aleixo A."/>
            <person name="Schneider P."/>
            <person name="Miyaki C.Y."/>
            <person name="Schneider M.P."/>
            <person name="Mello C."/>
            <person name="Vasconcelos A.T.R."/>
        </authorList>
    </citation>
    <scope>NUCLEOTIDE SEQUENCE</scope>
    <source>
        <tissue evidence="2">Muscle</tissue>
    </source>
</reference>
<evidence type="ECO:0000256" key="1">
    <source>
        <dbReference type="SAM" id="Coils"/>
    </source>
</evidence>
<evidence type="ECO:0000313" key="2">
    <source>
        <dbReference type="EMBL" id="KAJ7413138.1"/>
    </source>
</evidence>
<accession>A0ABQ9D0T9</accession>
<gene>
    <name evidence="2" type="ORF">WISP_92778</name>
</gene>
<name>A0ABQ9D0T9_9PASS</name>
<dbReference type="EMBL" id="WHWB01034164">
    <property type="protein sequence ID" value="KAJ7413138.1"/>
    <property type="molecule type" value="Genomic_DNA"/>
</dbReference>
<dbReference type="Proteomes" id="UP001145742">
    <property type="component" value="Unassembled WGS sequence"/>
</dbReference>
<protein>
    <submittedName>
        <fullName evidence="2">Uncharacterized protein</fullName>
    </submittedName>
</protein>
<sequence length="78" mass="8538">MALRGAEMARLEAEMAQLEAEMARLEAEMASMKATPMYTLCVLGGTERAVRHLQRSPFLHHSVQLVIGNVSGCGIPRL</sequence>